<comment type="caution">
    <text evidence="1">The sequence shown here is derived from an EMBL/GenBank/DDBJ whole genome shotgun (WGS) entry which is preliminary data.</text>
</comment>
<protein>
    <submittedName>
        <fullName evidence="1">Transcription factor IIF subunit tfg1</fullName>
    </submittedName>
</protein>
<dbReference type="Proteomes" id="UP001172386">
    <property type="component" value="Unassembled WGS sequence"/>
</dbReference>
<accession>A0ACC3AFX6</accession>
<proteinExistence type="predicted"/>
<organism evidence="1 2">
    <name type="scientific">Neophaeococcomyces mojaviensis</name>
    <dbReference type="NCBI Taxonomy" id="3383035"/>
    <lineage>
        <taxon>Eukaryota</taxon>
        <taxon>Fungi</taxon>
        <taxon>Dikarya</taxon>
        <taxon>Ascomycota</taxon>
        <taxon>Pezizomycotina</taxon>
        <taxon>Eurotiomycetes</taxon>
        <taxon>Chaetothyriomycetidae</taxon>
        <taxon>Chaetothyriales</taxon>
        <taxon>Chaetothyriales incertae sedis</taxon>
        <taxon>Neophaeococcomyces</taxon>
    </lineage>
</organism>
<reference evidence="1" key="1">
    <citation type="submission" date="2022-10" db="EMBL/GenBank/DDBJ databases">
        <title>Culturing micro-colonial fungi from biological soil crusts in the Mojave desert and describing Neophaeococcomyces mojavensis, and introducing the new genera and species Taxawa tesnikishii.</title>
        <authorList>
            <person name="Kurbessoian T."/>
            <person name="Stajich J.E."/>
        </authorList>
    </citation>
    <scope>NUCLEOTIDE SEQUENCE</scope>
    <source>
        <strain evidence="1">JES_112</strain>
    </source>
</reference>
<evidence type="ECO:0000313" key="1">
    <source>
        <dbReference type="EMBL" id="KAJ9661156.1"/>
    </source>
</evidence>
<keyword evidence="2" id="KW-1185">Reference proteome</keyword>
<sequence length="726" mass="81088">MNGTSLPARPPTNGTSLPARPPTNGPLSTNGPPPNVVRRVQRPKVNPFATARQPGQAPPRPNGLIPAPQVNGKAVRAIPLPQRSASPNLVVPTNQNQHSGFSDPNVAPNATRYKDFKLVTTKKDLLEGLRHHIMHLTGDKTIDIRDSSQFAQPAHLHRRDPRTNLESIIKEDQVELKDGLKEGERENMSKLKEQRQQERAANLAQIAPAQSRKSTIQKLKTKEVRKREYSEEDKRRIQTNFEEKLPWHLEDFDNKHCYVGENQGPSSHRHVAFVYESAGDSSTGKFRLVPVEKVYEFSPKRIDRNAMSIEQAEAAFRKRSTMPEWLERVEEKSVLRQKQQLLEERTSKLYSGEAKSNRYAGRTGEDADIDFDDDELFADDEEGDVIKVQDEDEKFAEKRIREDQLKANFFEVKTEREYDEEEEEEQREREARRENFRGIRKALEKHEGDYNHASDSEYSSSVSLVISDTLFLLTSSQSDSEEETPEEAEKRKAAQLQDSTNKLTAPPSGATTPSGRKEKMQSGLSDRDALSKKSLKRPGSPNLSEAGSGTDTSVRNKKPKTKHLSSNQPTPGISRPTSPANAPSSSAPQTQKLKIRSGVGSDTDGGTLSDATRRRKLKKTQHSAVSSRADSPVPAPNVRTNVPSRPSSTAPGASSPVTSMPTHDDIRGYIQRSMPKGMTVVEFIQNVPHPKERGSEFIKLTLQIAKKVTHEDGRQILVLKDSAQSS</sequence>
<name>A0ACC3AFX6_9EURO</name>
<dbReference type="EMBL" id="JAPDRQ010000025">
    <property type="protein sequence ID" value="KAJ9661156.1"/>
    <property type="molecule type" value="Genomic_DNA"/>
</dbReference>
<evidence type="ECO:0000313" key="2">
    <source>
        <dbReference type="Proteomes" id="UP001172386"/>
    </source>
</evidence>
<gene>
    <name evidence="1" type="primary">TFG1</name>
    <name evidence="1" type="ORF">H2198_002100</name>
</gene>